<feature type="compositionally biased region" description="Polar residues" evidence="2">
    <location>
        <begin position="94"/>
        <end position="107"/>
    </location>
</feature>
<feature type="coiled-coil region" evidence="1">
    <location>
        <begin position="193"/>
        <end position="220"/>
    </location>
</feature>
<feature type="region of interest" description="Disordered" evidence="2">
    <location>
        <begin position="94"/>
        <end position="124"/>
    </location>
</feature>
<organism evidence="3 4">
    <name type="scientific">Chenopodium quinoa</name>
    <name type="common">Quinoa</name>
    <dbReference type="NCBI Taxonomy" id="63459"/>
    <lineage>
        <taxon>Eukaryota</taxon>
        <taxon>Viridiplantae</taxon>
        <taxon>Streptophyta</taxon>
        <taxon>Embryophyta</taxon>
        <taxon>Tracheophyta</taxon>
        <taxon>Spermatophyta</taxon>
        <taxon>Magnoliopsida</taxon>
        <taxon>eudicotyledons</taxon>
        <taxon>Gunneridae</taxon>
        <taxon>Pentapetalae</taxon>
        <taxon>Caryophyllales</taxon>
        <taxon>Chenopodiaceae</taxon>
        <taxon>Chenopodioideae</taxon>
        <taxon>Atripliceae</taxon>
        <taxon>Chenopodium</taxon>
    </lineage>
</organism>
<keyword evidence="1" id="KW-0175">Coiled coil</keyword>
<evidence type="ECO:0000256" key="2">
    <source>
        <dbReference type="SAM" id="MobiDB-lite"/>
    </source>
</evidence>
<dbReference type="EnsemblPlants" id="AUR62043134-RA">
    <property type="protein sequence ID" value="AUR62043134-RA:cds"/>
    <property type="gene ID" value="AUR62043134"/>
</dbReference>
<evidence type="ECO:0000313" key="3">
    <source>
        <dbReference type="EnsemblPlants" id="AUR62043134-RA:cds"/>
    </source>
</evidence>
<accession>A0A803NAU4</accession>
<dbReference type="Proteomes" id="UP000596660">
    <property type="component" value="Unplaced"/>
</dbReference>
<reference evidence="3" key="1">
    <citation type="journal article" date="2017" name="Nature">
        <title>The genome of Chenopodium quinoa.</title>
        <authorList>
            <person name="Jarvis D.E."/>
            <person name="Ho Y.S."/>
            <person name="Lightfoot D.J."/>
            <person name="Schmoeckel S.M."/>
            <person name="Li B."/>
            <person name="Borm T.J.A."/>
            <person name="Ohyanagi H."/>
            <person name="Mineta K."/>
            <person name="Michell C.T."/>
            <person name="Saber N."/>
            <person name="Kharbatia N.M."/>
            <person name="Rupper R.R."/>
            <person name="Sharp A.R."/>
            <person name="Dally N."/>
            <person name="Boughton B.A."/>
            <person name="Woo Y.H."/>
            <person name="Gao G."/>
            <person name="Schijlen E.G.W.M."/>
            <person name="Guo X."/>
            <person name="Momin A.A."/>
            <person name="Negrao S."/>
            <person name="Al-Babili S."/>
            <person name="Gehring C."/>
            <person name="Roessner U."/>
            <person name="Jung C."/>
            <person name="Murphy K."/>
            <person name="Arold S.T."/>
            <person name="Gojobori T."/>
            <person name="van der Linden C.G."/>
            <person name="van Loo E.N."/>
            <person name="Jellen E.N."/>
            <person name="Maughan P.J."/>
            <person name="Tester M."/>
        </authorList>
    </citation>
    <scope>NUCLEOTIDE SEQUENCE [LARGE SCALE GENOMIC DNA]</scope>
    <source>
        <strain evidence="3">cv. PI 614886</strain>
    </source>
</reference>
<dbReference type="Gramene" id="AUR62043134-RA">
    <property type="protein sequence ID" value="AUR62043134-RA:cds"/>
    <property type="gene ID" value="AUR62043134"/>
</dbReference>
<evidence type="ECO:0000313" key="4">
    <source>
        <dbReference type="Proteomes" id="UP000596660"/>
    </source>
</evidence>
<dbReference type="AlphaFoldDB" id="A0A803NAU4"/>
<name>A0A803NAU4_CHEQI</name>
<protein>
    <submittedName>
        <fullName evidence="3">Uncharacterized protein</fullName>
    </submittedName>
</protein>
<dbReference type="OMA" id="DAKPRAM"/>
<dbReference type="PANTHER" id="PTHR31016">
    <property type="entry name" value="OS04G0228100 PROTEIN"/>
    <property type="match status" value="1"/>
</dbReference>
<sequence>MATPASPLISPSSDKRYWSALHERVETLLENRKSVRSCSISLMHDGELNSAKKSKADSMLLIRGFDSIASSLSQLTGNIEKALQGARELEKTSTVTEIIHSSSSSDGAETEEDKNQEISEKKGVKRKLDAEDCSNVAMAAKSSSLARELKSVKSDMFFMQERCALLEEENQRLRDGYGKEDRPDDDDLVRLQLEALLAEKSRLATENANLTRENQCLRQLVEYHQFASEDLSASYEQVIQGLSLDFSSPTANDKDNLEDLQTPRTSTEVFEFPSCLDDSFAGEQVTLTD</sequence>
<feature type="compositionally biased region" description="Basic and acidic residues" evidence="2">
    <location>
        <begin position="113"/>
        <end position="124"/>
    </location>
</feature>
<reference evidence="3" key="2">
    <citation type="submission" date="2021-03" db="UniProtKB">
        <authorList>
            <consortium name="EnsemblPlants"/>
        </authorList>
    </citation>
    <scope>IDENTIFICATION</scope>
</reference>
<evidence type="ECO:0000256" key="1">
    <source>
        <dbReference type="SAM" id="Coils"/>
    </source>
</evidence>
<proteinExistence type="predicted"/>
<keyword evidence="4" id="KW-1185">Reference proteome</keyword>
<dbReference type="PANTHER" id="PTHR31016:SF2">
    <property type="entry name" value="OS04G0228100 PROTEIN"/>
    <property type="match status" value="1"/>
</dbReference>